<evidence type="ECO:0000256" key="1">
    <source>
        <dbReference type="ARBA" id="ARBA00010701"/>
    </source>
</evidence>
<feature type="active site" description="Charge relay system" evidence="8">
    <location>
        <position position="370"/>
    </location>
</feature>
<evidence type="ECO:0000313" key="13">
    <source>
        <dbReference type="Proteomes" id="UP000594454"/>
    </source>
</evidence>
<evidence type="ECO:0000259" key="11">
    <source>
        <dbReference type="Pfam" id="PF04083"/>
    </source>
</evidence>
<evidence type="ECO:0000256" key="5">
    <source>
        <dbReference type="ARBA" id="ARBA00023098"/>
    </source>
</evidence>
<evidence type="ECO:0000313" key="12">
    <source>
        <dbReference type="EMBL" id="CAD7082803.1"/>
    </source>
</evidence>
<dbReference type="InParanoid" id="A0A7R8YRK5"/>
<dbReference type="PIRSF" id="PIRSF000862">
    <property type="entry name" value="Steryl_ester_lip"/>
    <property type="match status" value="1"/>
</dbReference>
<keyword evidence="13" id="KW-1185">Reference proteome</keyword>
<dbReference type="OMA" id="NFICENH"/>
<keyword evidence="9" id="KW-0175">Coiled coil</keyword>
<organism evidence="12 13">
    <name type="scientific">Hermetia illucens</name>
    <name type="common">Black soldier fly</name>
    <dbReference type="NCBI Taxonomy" id="343691"/>
    <lineage>
        <taxon>Eukaryota</taxon>
        <taxon>Metazoa</taxon>
        <taxon>Ecdysozoa</taxon>
        <taxon>Arthropoda</taxon>
        <taxon>Hexapoda</taxon>
        <taxon>Insecta</taxon>
        <taxon>Pterygota</taxon>
        <taxon>Neoptera</taxon>
        <taxon>Endopterygota</taxon>
        <taxon>Diptera</taxon>
        <taxon>Brachycera</taxon>
        <taxon>Stratiomyomorpha</taxon>
        <taxon>Stratiomyidae</taxon>
        <taxon>Hermetiinae</taxon>
        <taxon>Hermetia</taxon>
    </lineage>
</organism>
<keyword evidence="4 7" id="KW-0442">Lipid degradation</keyword>
<dbReference type="AlphaFoldDB" id="A0A7R8YRK5"/>
<evidence type="ECO:0000256" key="8">
    <source>
        <dbReference type="PIRSR" id="PIRSR000862-1"/>
    </source>
</evidence>
<keyword evidence="2 10" id="KW-0732">Signal</keyword>
<proteinExistence type="inferred from homology"/>
<dbReference type="Gene3D" id="3.40.50.1820">
    <property type="entry name" value="alpha/beta hydrolase"/>
    <property type="match status" value="1"/>
</dbReference>
<evidence type="ECO:0000256" key="6">
    <source>
        <dbReference type="ARBA" id="ARBA00023180"/>
    </source>
</evidence>
<evidence type="ECO:0000256" key="7">
    <source>
        <dbReference type="PIRNR" id="PIRNR000862"/>
    </source>
</evidence>
<dbReference type="GO" id="GO:0016788">
    <property type="term" value="F:hydrolase activity, acting on ester bonds"/>
    <property type="evidence" value="ECO:0007669"/>
    <property type="project" value="InterPro"/>
</dbReference>
<dbReference type="EMBL" id="LR899010">
    <property type="protein sequence ID" value="CAD7082803.1"/>
    <property type="molecule type" value="Genomic_DNA"/>
</dbReference>
<evidence type="ECO:0000256" key="3">
    <source>
        <dbReference type="ARBA" id="ARBA00022801"/>
    </source>
</evidence>
<keyword evidence="5" id="KW-0443">Lipid metabolism</keyword>
<dbReference type="SUPFAM" id="SSF53474">
    <property type="entry name" value="alpha/beta-Hydrolases"/>
    <property type="match status" value="1"/>
</dbReference>
<feature type="coiled-coil region" evidence="9">
    <location>
        <begin position="31"/>
        <end position="58"/>
    </location>
</feature>
<feature type="signal peptide" evidence="10">
    <location>
        <begin position="1"/>
        <end position="16"/>
    </location>
</feature>
<dbReference type="InterPro" id="IPR006693">
    <property type="entry name" value="AB_hydrolase_lipase"/>
</dbReference>
<feature type="active site" description="Charge relay system" evidence="8">
    <location>
        <position position="401"/>
    </location>
</feature>
<dbReference type="GO" id="GO:0016042">
    <property type="term" value="P:lipid catabolic process"/>
    <property type="evidence" value="ECO:0007669"/>
    <property type="project" value="UniProtKB-KW"/>
</dbReference>
<evidence type="ECO:0000256" key="10">
    <source>
        <dbReference type="SAM" id="SignalP"/>
    </source>
</evidence>
<dbReference type="InterPro" id="IPR025483">
    <property type="entry name" value="Lipase_euk"/>
</dbReference>
<dbReference type="FunCoup" id="A0A7R8YRK5">
    <property type="interactions" value="55"/>
</dbReference>
<dbReference type="InterPro" id="IPR029058">
    <property type="entry name" value="AB_hydrolase_fold"/>
</dbReference>
<gene>
    <name evidence="12" type="ORF">HERILL_LOCUS5810</name>
</gene>
<name>A0A7R8YRK5_HERIL</name>
<dbReference type="Pfam" id="PF04083">
    <property type="entry name" value="Abhydro_lipase"/>
    <property type="match status" value="1"/>
</dbReference>
<evidence type="ECO:0000256" key="4">
    <source>
        <dbReference type="ARBA" id="ARBA00022963"/>
    </source>
</evidence>
<feature type="active site" description="Nucleophile" evidence="8">
    <location>
        <position position="196"/>
    </location>
</feature>
<sequence length="426" mass="48139">MLRYLLVLLLSQAVLGSIPSKYLRDDLTDIEDEILEGLDDYDEEAEREKQEIVDERVRKIYDKVRSNGYPMEVHSVETQDGYILGVHRIPYSPSNGPAANKPVVFLQHGLLCSSNDWVILGPGKGIAYLLSDLGYDVWMGNARGNSFSKNHKKLNPKKGDFWEFSWHEIGYYDLPAMIDYVLAKTGQSSLNYVGHSQGTTSFFIMTSLRPEYNSKIRAMHALAPVAFMSNMPNPFFSALSPFVQKENILKKLIGSFEFLPSSKMFSLAGQTLCTDQSIVQGVCSSILFLIAGFDQENMNATLLPEILDVTPAGASINQLIHYAQSYTSGKFRQYDWGVTKNLIKYTSLSPPDYPLNKITAPVNLYYANNDWLAAVKDVQILASKLPNLVYNKMVPFHKFNHLDFLWAINVYELVYADLIANIQKYT</sequence>
<dbReference type="OrthoDB" id="9974421at2759"/>
<feature type="domain" description="Partial AB-hydrolase lipase" evidence="11">
    <location>
        <begin position="64"/>
        <end position="119"/>
    </location>
</feature>
<accession>A0A7R8YRK5</accession>
<reference evidence="12 13" key="1">
    <citation type="submission" date="2020-11" db="EMBL/GenBank/DDBJ databases">
        <authorList>
            <person name="Wallbank WR R."/>
            <person name="Pardo Diaz C."/>
            <person name="Kozak K."/>
            <person name="Martin S."/>
            <person name="Jiggins C."/>
            <person name="Moest M."/>
            <person name="Warren A I."/>
            <person name="Generalovic N T."/>
            <person name="Byers J.R.P. K."/>
            <person name="Montejo-Kovacevich G."/>
            <person name="Yen C E."/>
        </authorList>
    </citation>
    <scope>NUCLEOTIDE SEQUENCE [LARGE SCALE GENOMIC DNA]</scope>
</reference>
<comment type="similarity">
    <text evidence="1 7">Belongs to the AB hydrolase superfamily. Lipase family.</text>
</comment>
<dbReference type="Proteomes" id="UP000594454">
    <property type="component" value="Chromosome 2"/>
</dbReference>
<protein>
    <recommendedName>
        <fullName evidence="7">Lipase</fullName>
    </recommendedName>
</protein>
<evidence type="ECO:0000256" key="9">
    <source>
        <dbReference type="SAM" id="Coils"/>
    </source>
</evidence>
<dbReference type="PANTHER" id="PTHR11005">
    <property type="entry name" value="LYSOSOMAL ACID LIPASE-RELATED"/>
    <property type="match status" value="1"/>
</dbReference>
<keyword evidence="6" id="KW-0325">Glycoprotein</keyword>
<keyword evidence="3 7" id="KW-0378">Hydrolase</keyword>
<dbReference type="FunFam" id="3.40.50.1820:FF:000021">
    <property type="entry name" value="Lipase"/>
    <property type="match status" value="1"/>
</dbReference>
<evidence type="ECO:0000256" key="2">
    <source>
        <dbReference type="ARBA" id="ARBA00022729"/>
    </source>
</evidence>
<feature type="chain" id="PRO_5030860566" description="Lipase" evidence="10">
    <location>
        <begin position="17"/>
        <end position="426"/>
    </location>
</feature>